<dbReference type="Proteomes" id="UP000623681">
    <property type="component" value="Unassembled WGS sequence"/>
</dbReference>
<evidence type="ECO:0000313" key="4">
    <source>
        <dbReference type="EMBL" id="MBL4931877.1"/>
    </source>
</evidence>
<dbReference type="InterPro" id="IPR008978">
    <property type="entry name" value="HSP20-like_chaperone"/>
</dbReference>
<sequence>MFSMFPFMFKNTDIIGELFNDVIFNNVMNQIPNNLVNENVDENTYDIDFKDQGDYYLVKGYLPGLTPRDVRIDFEKNKAILSIKKKQIYSNGTNIMMTVIQTGGYIVKTFEVEEIDKSKISASFDNSVLLLTLPKKKKSEIYNKEEVPTIIDVENYEME</sequence>
<dbReference type="EMBL" id="JAESWA010000022">
    <property type="protein sequence ID" value="MBL4931877.1"/>
    <property type="molecule type" value="Genomic_DNA"/>
</dbReference>
<evidence type="ECO:0000256" key="1">
    <source>
        <dbReference type="PROSITE-ProRule" id="PRU00285"/>
    </source>
</evidence>
<evidence type="ECO:0000256" key="2">
    <source>
        <dbReference type="RuleBase" id="RU003616"/>
    </source>
</evidence>
<protein>
    <submittedName>
        <fullName evidence="4">Hsp20/alpha crystallin family protein</fullName>
    </submittedName>
</protein>
<comment type="similarity">
    <text evidence="1 2">Belongs to the small heat shock protein (HSP20) family.</text>
</comment>
<dbReference type="SUPFAM" id="SSF49764">
    <property type="entry name" value="HSP20-like chaperones"/>
    <property type="match status" value="1"/>
</dbReference>
<proteinExistence type="inferred from homology"/>
<keyword evidence="5" id="KW-1185">Reference proteome</keyword>
<evidence type="ECO:0000313" key="5">
    <source>
        <dbReference type="Proteomes" id="UP000623681"/>
    </source>
</evidence>
<dbReference type="RefSeq" id="WP_202767260.1">
    <property type="nucleotide sequence ID" value="NZ_JAESWA010000022.1"/>
</dbReference>
<comment type="caution">
    <text evidence="4">The sequence shown here is derived from an EMBL/GenBank/DDBJ whole genome shotgun (WGS) entry which is preliminary data.</text>
</comment>
<organism evidence="4 5">
    <name type="scientific">Clostridium paridis</name>
    <dbReference type="NCBI Taxonomy" id="2803863"/>
    <lineage>
        <taxon>Bacteria</taxon>
        <taxon>Bacillati</taxon>
        <taxon>Bacillota</taxon>
        <taxon>Clostridia</taxon>
        <taxon>Eubacteriales</taxon>
        <taxon>Clostridiaceae</taxon>
        <taxon>Clostridium</taxon>
    </lineage>
</organism>
<dbReference type="Gene3D" id="2.60.40.790">
    <property type="match status" value="1"/>
</dbReference>
<dbReference type="CDD" id="cd06464">
    <property type="entry name" value="ACD_sHsps-like"/>
    <property type="match status" value="1"/>
</dbReference>
<reference evidence="4" key="1">
    <citation type="submission" date="2021-01" db="EMBL/GenBank/DDBJ databases">
        <title>Genome public.</title>
        <authorList>
            <person name="Liu C."/>
            <person name="Sun Q."/>
        </authorList>
    </citation>
    <scope>NUCLEOTIDE SEQUENCE</scope>
    <source>
        <strain evidence="4">YIM B02565</strain>
    </source>
</reference>
<dbReference type="PROSITE" id="PS01031">
    <property type="entry name" value="SHSP"/>
    <property type="match status" value="1"/>
</dbReference>
<dbReference type="Pfam" id="PF00011">
    <property type="entry name" value="HSP20"/>
    <property type="match status" value="1"/>
</dbReference>
<dbReference type="AlphaFoldDB" id="A0A937FGJ7"/>
<evidence type="ECO:0000259" key="3">
    <source>
        <dbReference type="PROSITE" id="PS01031"/>
    </source>
</evidence>
<gene>
    <name evidence="4" type="ORF">JK634_08675</name>
</gene>
<feature type="domain" description="SHSP" evidence="3">
    <location>
        <begin position="38"/>
        <end position="154"/>
    </location>
</feature>
<accession>A0A937FGJ7</accession>
<name>A0A937FGJ7_9CLOT</name>
<dbReference type="InterPro" id="IPR002068">
    <property type="entry name" value="A-crystallin/Hsp20_dom"/>
</dbReference>